<dbReference type="SUPFAM" id="SSF64167">
    <property type="entry name" value="SurE-like"/>
    <property type="match status" value="1"/>
</dbReference>
<protein>
    <recommendedName>
        <fullName evidence="6">Survival protein SurE-like phosphatase/nucleotidase domain-containing protein</fullName>
    </recommendedName>
</protein>
<dbReference type="Pfam" id="PF01975">
    <property type="entry name" value="SurE"/>
    <property type="match status" value="1"/>
</dbReference>
<organism evidence="7">
    <name type="scientific">marine metagenome</name>
    <dbReference type="NCBI Taxonomy" id="408172"/>
    <lineage>
        <taxon>unclassified sequences</taxon>
        <taxon>metagenomes</taxon>
        <taxon>ecological metagenomes</taxon>
    </lineage>
</organism>
<dbReference type="HAMAP" id="MF_00060">
    <property type="entry name" value="SurE"/>
    <property type="match status" value="1"/>
</dbReference>
<feature type="non-terminal residue" evidence="7">
    <location>
        <position position="1"/>
    </location>
</feature>
<sequence>VRILVTNDDGIDSDGLHELARSLVDLGDVTVVAPDTEYSGAGASLGAMHLIRPEVHDAHVEGVDRAWSVSGPPGLCVIYGRLGLFGDPFDLVVSGINPGMNVGRSVYHSGTVGAALTARNGRITGIAVSQAVTGWGIEGQGADEVLIDQRWSTAATVARAVVASVIAAPPAEPSVLNVNVPNLALDELRGWRHTVTGSAPPRSLTTAGLVPKEGHVGTYRVEMDWGEPGDLPPETDGGAVMAGYVSLTWLNRLHEEPPPAYDPAADGLARLLG</sequence>
<keyword evidence="4" id="KW-0547">Nucleotide-binding</keyword>
<dbReference type="InterPro" id="IPR030048">
    <property type="entry name" value="SurE"/>
</dbReference>
<dbReference type="NCBIfam" id="TIGR00087">
    <property type="entry name" value="surE"/>
    <property type="match status" value="1"/>
</dbReference>
<dbReference type="PANTHER" id="PTHR30457">
    <property type="entry name" value="5'-NUCLEOTIDASE SURE"/>
    <property type="match status" value="1"/>
</dbReference>
<evidence type="ECO:0000256" key="3">
    <source>
        <dbReference type="ARBA" id="ARBA00022723"/>
    </source>
</evidence>
<dbReference type="AlphaFoldDB" id="A0A381NLS6"/>
<dbReference type="GO" id="GO:0004309">
    <property type="term" value="F:exopolyphosphatase activity"/>
    <property type="evidence" value="ECO:0007669"/>
    <property type="project" value="TreeGrafter"/>
</dbReference>
<reference evidence="7" key="1">
    <citation type="submission" date="2018-05" db="EMBL/GenBank/DDBJ databases">
        <authorList>
            <person name="Lanie J.A."/>
            <person name="Ng W.-L."/>
            <person name="Kazmierczak K.M."/>
            <person name="Andrzejewski T.M."/>
            <person name="Davidsen T.M."/>
            <person name="Wayne K.J."/>
            <person name="Tettelin H."/>
            <person name="Glass J.I."/>
            <person name="Rusch D."/>
            <person name="Podicherti R."/>
            <person name="Tsui H.-C.T."/>
            <person name="Winkler M.E."/>
        </authorList>
    </citation>
    <scope>NUCLEOTIDE SEQUENCE</scope>
</reference>
<dbReference type="InterPro" id="IPR036523">
    <property type="entry name" value="SurE-like_sf"/>
</dbReference>
<dbReference type="GO" id="GO:0000166">
    <property type="term" value="F:nucleotide binding"/>
    <property type="evidence" value="ECO:0007669"/>
    <property type="project" value="UniProtKB-KW"/>
</dbReference>
<gene>
    <name evidence="7" type="ORF">METZ01_LOCUS8389</name>
</gene>
<evidence type="ECO:0000256" key="4">
    <source>
        <dbReference type="ARBA" id="ARBA00022741"/>
    </source>
</evidence>
<evidence type="ECO:0000256" key="1">
    <source>
        <dbReference type="ARBA" id="ARBA00011062"/>
    </source>
</evidence>
<keyword evidence="5" id="KW-0378">Hydrolase</keyword>
<evidence type="ECO:0000259" key="6">
    <source>
        <dbReference type="Pfam" id="PF01975"/>
    </source>
</evidence>
<feature type="domain" description="Survival protein SurE-like phosphatase/nucleotidase" evidence="6">
    <location>
        <begin position="3"/>
        <end position="197"/>
    </location>
</feature>
<keyword evidence="2" id="KW-0963">Cytoplasm</keyword>
<dbReference type="Gene3D" id="3.40.1210.10">
    <property type="entry name" value="Survival protein SurE-like phosphatase/nucleotidase"/>
    <property type="match status" value="1"/>
</dbReference>
<evidence type="ECO:0000313" key="7">
    <source>
        <dbReference type="EMBL" id="SUZ55535.1"/>
    </source>
</evidence>
<evidence type="ECO:0000256" key="2">
    <source>
        <dbReference type="ARBA" id="ARBA00022490"/>
    </source>
</evidence>
<dbReference type="PANTHER" id="PTHR30457:SF12">
    <property type="entry name" value="5'_3'-NUCLEOTIDASE SURE"/>
    <property type="match status" value="1"/>
</dbReference>
<proteinExistence type="inferred from homology"/>
<dbReference type="EMBL" id="UINC01000446">
    <property type="protein sequence ID" value="SUZ55535.1"/>
    <property type="molecule type" value="Genomic_DNA"/>
</dbReference>
<dbReference type="GO" id="GO:0008254">
    <property type="term" value="F:3'-nucleotidase activity"/>
    <property type="evidence" value="ECO:0007669"/>
    <property type="project" value="TreeGrafter"/>
</dbReference>
<dbReference type="GO" id="GO:0008253">
    <property type="term" value="F:5'-nucleotidase activity"/>
    <property type="evidence" value="ECO:0007669"/>
    <property type="project" value="TreeGrafter"/>
</dbReference>
<name>A0A381NLS6_9ZZZZ</name>
<dbReference type="InterPro" id="IPR002828">
    <property type="entry name" value="SurE-like_Pase/nucleotidase"/>
</dbReference>
<evidence type="ECO:0000256" key="5">
    <source>
        <dbReference type="ARBA" id="ARBA00022801"/>
    </source>
</evidence>
<dbReference type="GO" id="GO:0046872">
    <property type="term" value="F:metal ion binding"/>
    <property type="evidence" value="ECO:0007669"/>
    <property type="project" value="UniProtKB-KW"/>
</dbReference>
<accession>A0A381NLS6</accession>
<keyword evidence="3" id="KW-0479">Metal-binding</keyword>
<comment type="similarity">
    <text evidence="1">Belongs to the SurE nucleotidase family.</text>
</comment>